<sequence length="107" mass="11951">MRTSSPGQKLIWPRRGNWSVLLVVSSSRAICGAACERCQVCTAGSRVVGSRGYMRSNQKKRIVQLGREEVWDGSRGLRWLLAAYYRAMLSNFFVKKLSVGLRACVPA</sequence>
<dbReference type="EMBL" id="ML975266">
    <property type="protein sequence ID" value="KAF1837064.1"/>
    <property type="molecule type" value="Genomic_DNA"/>
</dbReference>
<keyword evidence="2" id="KW-1185">Reference proteome</keyword>
<accession>A0A6A5KRL8</accession>
<organism evidence="1 2">
    <name type="scientific">Decorospora gaudefroyi</name>
    <dbReference type="NCBI Taxonomy" id="184978"/>
    <lineage>
        <taxon>Eukaryota</taxon>
        <taxon>Fungi</taxon>
        <taxon>Dikarya</taxon>
        <taxon>Ascomycota</taxon>
        <taxon>Pezizomycotina</taxon>
        <taxon>Dothideomycetes</taxon>
        <taxon>Pleosporomycetidae</taxon>
        <taxon>Pleosporales</taxon>
        <taxon>Pleosporineae</taxon>
        <taxon>Pleosporaceae</taxon>
        <taxon>Decorospora</taxon>
    </lineage>
</organism>
<reference evidence="1" key="1">
    <citation type="submission" date="2020-01" db="EMBL/GenBank/DDBJ databases">
        <authorList>
            <consortium name="DOE Joint Genome Institute"/>
            <person name="Haridas S."/>
            <person name="Albert R."/>
            <person name="Binder M."/>
            <person name="Bloem J."/>
            <person name="Labutti K."/>
            <person name="Salamov A."/>
            <person name="Andreopoulos B."/>
            <person name="Baker S.E."/>
            <person name="Barry K."/>
            <person name="Bills G."/>
            <person name="Bluhm B.H."/>
            <person name="Cannon C."/>
            <person name="Castanera R."/>
            <person name="Culley D.E."/>
            <person name="Daum C."/>
            <person name="Ezra D."/>
            <person name="Gonzalez J.B."/>
            <person name="Henrissat B."/>
            <person name="Kuo A."/>
            <person name="Liang C."/>
            <person name="Lipzen A."/>
            <person name="Lutzoni F."/>
            <person name="Magnuson J."/>
            <person name="Mondo S."/>
            <person name="Nolan M."/>
            <person name="Ohm R."/>
            <person name="Pangilinan J."/>
            <person name="Park H.-J."/>
            <person name="Ramirez L."/>
            <person name="Alfaro M."/>
            <person name="Sun H."/>
            <person name="Tritt A."/>
            <person name="Yoshinaga Y."/>
            <person name="Zwiers L.-H."/>
            <person name="Turgeon B.G."/>
            <person name="Goodwin S.B."/>
            <person name="Spatafora J.W."/>
            <person name="Crous P.W."/>
            <person name="Grigoriev I.V."/>
        </authorList>
    </citation>
    <scope>NUCLEOTIDE SEQUENCE</scope>
    <source>
        <strain evidence="1">P77</strain>
    </source>
</reference>
<gene>
    <name evidence="1" type="ORF">BDW02DRAFT_577487</name>
</gene>
<dbReference type="AlphaFoldDB" id="A0A6A5KRL8"/>
<proteinExistence type="predicted"/>
<name>A0A6A5KRL8_9PLEO</name>
<protein>
    <submittedName>
        <fullName evidence="1">Uncharacterized protein</fullName>
    </submittedName>
</protein>
<dbReference type="Proteomes" id="UP000800040">
    <property type="component" value="Unassembled WGS sequence"/>
</dbReference>
<evidence type="ECO:0000313" key="2">
    <source>
        <dbReference type="Proteomes" id="UP000800040"/>
    </source>
</evidence>
<evidence type="ECO:0000313" key="1">
    <source>
        <dbReference type="EMBL" id="KAF1837064.1"/>
    </source>
</evidence>